<dbReference type="EMBL" id="KQ414618">
    <property type="protein sequence ID" value="KOC67929.1"/>
    <property type="molecule type" value="Genomic_DNA"/>
</dbReference>
<feature type="region of interest" description="Disordered" evidence="1">
    <location>
        <begin position="923"/>
        <end position="957"/>
    </location>
</feature>
<reference evidence="2 3" key="1">
    <citation type="submission" date="2015-07" db="EMBL/GenBank/DDBJ databases">
        <title>The genome of Habropoda laboriosa.</title>
        <authorList>
            <person name="Pan H."/>
            <person name="Kapheim K."/>
        </authorList>
    </citation>
    <scope>NUCLEOTIDE SEQUENCE [LARGE SCALE GENOMIC DNA]</scope>
    <source>
        <strain evidence="2">0110345459</strain>
    </source>
</reference>
<proteinExistence type="predicted"/>
<accession>A0A0L7RAP4</accession>
<evidence type="ECO:0000313" key="2">
    <source>
        <dbReference type="EMBL" id="KOC67929.1"/>
    </source>
</evidence>
<dbReference type="OrthoDB" id="371494at2759"/>
<feature type="region of interest" description="Disordered" evidence="1">
    <location>
        <begin position="54"/>
        <end position="87"/>
    </location>
</feature>
<evidence type="ECO:0008006" key="4">
    <source>
        <dbReference type="Google" id="ProtNLM"/>
    </source>
</evidence>
<organism evidence="2 3">
    <name type="scientific">Habropoda laboriosa</name>
    <dbReference type="NCBI Taxonomy" id="597456"/>
    <lineage>
        <taxon>Eukaryota</taxon>
        <taxon>Metazoa</taxon>
        <taxon>Ecdysozoa</taxon>
        <taxon>Arthropoda</taxon>
        <taxon>Hexapoda</taxon>
        <taxon>Insecta</taxon>
        <taxon>Pterygota</taxon>
        <taxon>Neoptera</taxon>
        <taxon>Endopterygota</taxon>
        <taxon>Hymenoptera</taxon>
        <taxon>Apocrita</taxon>
        <taxon>Aculeata</taxon>
        <taxon>Apoidea</taxon>
        <taxon>Anthophila</taxon>
        <taxon>Apidae</taxon>
        <taxon>Habropoda</taxon>
    </lineage>
</organism>
<keyword evidence="3" id="KW-1185">Reference proteome</keyword>
<feature type="region of interest" description="Disordered" evidence="1">
    <location>
        <begin position="192"/>
        <end position="223"/>
    </location>
</feature>
<dbReference type="STRING" id="597456.A0A0L7RAP4"/>
<feature type="compositionally biased region" description="Polar residues" evidence="1">
    <location>
        <begin position="58"/>
        <end position="78"/>
    </location>
</feature>
<feature type="region of interest" description="Disordered" evidence="1">
    <location>
        <begin position="395"/>
        <end position="427"/>
    </location>
</feature>
<evidence type="ECO:0000256" key="1">
    <source>
        <dbReference type="SAM" id="MobiDB-lite"/>
    </source>
</evidence>
<evidence type="ECO:0000313" key="3">
    <source>
        <dbReference type="Proteomes" id="UP000053825"/>
    </source>
</evidence>
<name>A0A0L7RAP4_9HYME</name>
<gene>
    <name evidence="2" type="ORF">WH47_12259</name>
</gene>
<dbReference type="PROSITE" id="PS51257">
    <property type="entry name" value="PROKAR_LIPOPROTEIN"/>
    <property type="match status" value="1"/>
</dbReference>
<feature type="compositionally biased region" description="Polar residues" evidence="1">
    <location>
        <begin position="948"/>
        <end position="957"/>
    </location>
</feature>
<sequence>MGERETSSGTVSPPFSYLASPAALFSASACLTEVLKLNYEHEVSTIQAKEEIKKYQSEDQSSATTNQHERTFNSSQTDKSAKEENAETFANELQQQFSKQIVQPYVLPLKRKNIEEDESIDDTLKLERVNQNATVEYIPSQEITVQGSSTTTKYIPLHENSSNDLGQSSISEEIPGIESIGDFGQRVRSSSIFRQRSNENRGRFRPRQSLFDDSSSSEDYRKQHGKNFQSYAFKKLNASDDQFNIFSKARLPFTLTKAIESQRILKQKEIEEEYSDRVSTTTSTPVVSVFLGKFSGPIVVPDLPHQKYSHTTISDYTESNEVSKPIPASVEVQKKLEDSYLVTSPLVLNPLQVGVALMNAGQDLNLDNDQSILTKEYSQDESITEQVSDIDNESLLQSDAPDSGNSSFQSDQVSQQEQISEVVAQNSPTQSVEIQKSVEIFHTAPVQEIHYPVEFVPHVQQPLMKQHVQEDYRKSLRGQCKDQRPNQINVYRTNEIVDEGLSSNSQEPSRYEYNVNENDIIYSGSSGQVDQTLTVARPVDNKPIFGVKEQVDSTHYDKIIAKHSEVQGIPETSIKQSDYELPQSSSLITVQPARVIDSLPSLVNVENLQGTQETSQIILAKVTSEPPSELRLLMSTPQPYSAEKSVHLPHSIDMVEKKVPFLVEKVIEKQITIPQPYPVHVPIDRVVEKQIRIPYPVHVEKVIEKKVPFAIQRFIIPLPIHFRLPQPIPVPVEKVVEKPVSIPVSVEKVVEKTVHGIARPYPLEVEKRPYALGTTKLVKSALIYNVQNEGNYQQMIRQNYQAPLGPPYGSDNDQGYYNSTTQFYGPGYLALNRLPVRQPLIHTLPKKFGSYGSQYPHSVTHSLNNNNGNPVLYGRTSVEKDKVKDEYIGPVPRKAQASIGIQSKSLYSSPDLPATLRRTRQEVGNTGSFRQSKMEYGFKPPMVPSVQYDEQTATKVE</sequence>
<feature type="compositionally biased region" description="Low complexity" evidence="1">
    <location>
        <begin position="406"/>
        <end position="420"/>
    </location>
</feature>
<dbReference type="Proteomes" id="UP000053825">
    <property type="component" value="Unassembled WGS sequence"/>
</dbReference>
<protein>
    <recommendedName>
        <fullName evidence="4">Zinc finger protein 512B</fullName>
    </recommendedName>
</protein>
<dbReference type="AlphaFoldDB" id="A0A0L7RAP4"/>